<name>A0A9W4WK16_9GLOM</name>
<sequence length="96" mass="11627">MHKSTMKDYLVTNRNIEWKSIKTKIKKDPGKFSLNDMKNVWNSKQRQLAREARAEVQDEIYLYDPSNENYENYDKNNYTTFLNSFYNFIQKLVPAY</sequence>
<reference evidence="1" key="1">
    <citation type="submission" date="2022-08" db="EMBL/GenBank/DDBJ databases">
        <authorList>
            <person name="Kallberg Y."/>
            <person name="Tangrot J."/>
            <person name="Rosling A."/>
        </authorList>
    </citation>
    <scope>NUCLEOTIDE SEQUENCE</scope>
    <source>
        <strain evidence="1">Wild A</strain>
    </source>
</reference>
<comment type="caution">
    <text evidence="1">The sequence shown here is derived from an EMBL/GenBank/DDBJ whole genome shotgun (WGS) entry which is preliminary data.</text>
</comment>
<organism evidence="1 2">
    <name type="scientific">Funneliformis geosporum</name>
    <dbReference type="NCBI Taxonomy" id="1117311"/>
    <lineage>
        <taxon>Eukaryota</taxon>
        <taxon>Fungi</taxon>
        <taxon>Fungi incertae sedis</taxon>
        <taxon>Mucoromycota</taxon>
        <taxon>Glomeromycotina</taxon>
        <taxon>Glomeromycetes</taxon>
        <taxon>Glomerales</taxon>
        <taxon>Glomeraceae</taxon>
        <taxon>Funneliformis</taxon>
    </lineage>
</organism>
<dbReference type="OrthoDB" id="10535693at2759"/>
<evidence type="ECO:0000313" key="1">
    <source>
        <dbReference type="EMBL" id="CAI2167358.1"/>
    </source>
</evidence>
<dbReference type="Proteomes" id="UP001153678">
    <property type="component" value="Unassembled WGS sequence"/>
</dbReference>
<protein>
    <submittedName>
        <fullName evidence="1">11842_t:CDS:1</fullName>
    </submittedName>
</protein>
<dbReference type="EMBL" id="CAMKVN010000385">
    <property type="protein sequence ID" value="CAI2167358.1"/>
    <property type="molecule type" value="Genomic_DNA"/>
</dbReference>
<proteinExistence type="predicted"/>
<accession>A0A9W4WK16</accession>
<evidence type="ECO:0000313" key="2">
    <source>
        <dbReference type="Proteomes" id="UP001153678"/>
    </source>
</evidence>
<keyword evidence="2" id="KW-1185">Reference proteome</keyword>
<dbReference type="AlphaFoldDB" id="A0A9W4WK16"/>
<gene>
    <name evidence="1" type="ORF">FWILDA_LOCUS3034</name>
</gene>